<dbReference type="AlphaFoldDB" id="A0A841J342"/>
<protein>
    <recommendedName>
        <fullName evidence="1">Putative auto-transporter adhesin head GIN domain-containing protein</fullName>
    </recommendedName>
</protein>
<organism evidence="2 3">
    <name type="scientific">Sphingobium subterraneum</name>
    <dbReference type="NCBI Taxonomy" id="627688"/>
    <lineage>
        <taxon>Bacteria</taxon>
        <taxon>Pseudomonadati</taxon>
        <taxon>Pseudomonadota</taxon>
        <taxon>Alphaproteobacteria</taxon>
        <taxon>Sphingomonadales</taxon>
        <taxon>Sphingomonadaceae</taxon>
        <taxon>Sphingobium</taxon>
    </lineage>
</organism>
<evidence type="ECO:0000259" key="1">
    <source>
        <dbReference type="Pfam" id="PF10988"/>
    </source>
</evidence>
<dbReference type="RefSeq" id="WP_246351983.1">
    <property type="nucleotide sequence ID" value="NZ_JACIJP010000004.1"/>
</dbReference>
<dbReference type="InterPro" id="IPR021255">
    <property type="entry name" value="DUF2807"/>
</dbReference>
<sequence length="254" mass="25330">MTDRFIPQEGRRARRPFFVALLGMGVLWGVLCAPSPALAAGQTYTITSFDSIRVAAPVRVVLRTGVGVSAKGEGDRAALDRISLSVSGGLLTVSIRREADGALSSATSGAPVTLTLSTGSLRRASILGGGSIAIDRIKGQRADLLIGGSGDLSVGQVAVDRLTLLIGGSGKMTVAGTAGMLDARVNGPGAIAGEGLVARTATVLNDGPGTVHLSATVSARVAASGSGDTAVDGKAACTVSQRGTGRITCAGKGY</sequence>
<keyword evidence="3" id="KW-1185">Reference proteome</keyword>
<dbReference type="Gene3D" id="2.160.20.120">
    <property type="match status" value="1"/>
</dbReference>
<dbReference type="Pfam" id="PF10988">
    <property type="entry name" value="DUF2807"/>
    <property type="match status" value="1"/>
</dbReference>
<accession>A0A841J342</accession>
<gene>
    <name evidence="2" type="ORF">FHS92_002515</name>
</gene>
<evidence type="ECO:0000313" key="3">
    <source>
        <dbReference type="Proteomes" id="UP000552700"/>
    </source>
</evidence>
<dbReference type="Proteomes" id="UP000552700">
    <property type="component" value="Unassembled WGS sequence"/>
</dbReference>
<proteinExistence type="predicted"/>
<dbReference type="EMBL" id="JACIJP010000004">
    <property type="protein sequence ID" value="MBB6124762.1"/>
    <property type="molecule type" value="Genomic_DNA"/>
</dbReference>
<evidence type="ECO:0000313" key="2">
    <source>
        <dbReference type="EMBL" id="MBB6124762.1"/>
    </source>
</evidence>
<comment type="caution">
    <text evidence="2">The sequence shown here is derived from an EMBL/GenBank/DDBJ whole genome shotgun (WGS) entry which is preliminary data.</text>
</comment>
<name>A0A841J342_9SPHN</name>
<feature type="domain" description="Putative auto-transporter adhesin head GIN" evidence="1">
    <location>
        <begin position="49"/>
        <end position="234"/>
    </location>
</feature>
<reference evidence="2 3" key="1">
    <citation type="submission" date="2020-08" db="EMBL/GenBank/DDBJ databases">
        <title>Genomic Encyclopedia of Type Strains, Phase IV (KMG-IV): sequencing the most valuable type-strain genomes for metagenomic binning, comparative biology and taxonomic classification.</title>
        <authorList>
            <person name="Goeker M."/>
        </authorList>
    </citation>
    <scope>NUCLEOTIDE SEQUENCE [LARGE SCALE GENOMIC DNA]</scope>
    <source>
        <strain evidence="2 3">DSM 102255</strain>
    </source>
</reference>